<dbReference type="EMBL" id="QUQO01000001">
    <property type="protein sequence ID" value="RFB06480.1"/>
    <property type="molecule type" value="Genomic_DNA"/>
</dbReference>
<evidence type="ECO:0000256" key="1">
    <source>
        <dbReference type="ARBA" id="ARBA00044777"/>
    </source>
</evidence>
<reference evidence="2 3" key="1">
    <citation type="submission" date="2018-08" db="EMBL/GenBank/DDBJ databases">
        <title>Parvularcula sp. SM1705, isolated from surface water of the South Sea China.</title>
        <authorList>
            <person name="Sun L."/>
        </authorList>
    </citation>
    <scope>NUCLEOTIDE SEQUENCE [LARGE SCALE GENOMIC DNA]</scope>
    <source>
        <strain evidence="2 3">SM1705</strain>
    </source>
</reference>
<sequence length="263" mass="29413">MAAEPQDENFDEPVRAEPDPEDFLVQLDGYEGPLDVLLDLARRQKVDLRHISVTALVDQYLAFIEEAKKRDLELAADYLVMASWLTFLKSKILLPSPKEDGEEPTADELSARLAFQLQRLDAMRKASEDLHALPQLGVDVFARGQEGLRVETQTSFTADLYDLLKAYTTQRVRSIPVTYHRDPPPVYALEAARERLERLLGEMPDWCLLATVGGGDGRAPARSVVASNFSAALEFAKSGSVELRQSAPFSPIYLRSARKESHQ</sequence>
<proteinExistence type="predicted"/>
<organism evidence="2 3">
    <name type="scientific">Parvularcula marina</name>
    <dbReference type="NCBI Taxonomy" id="2292771"/>
    <lineage>
        <taxon>Bacteria</taxon>
        <taxon>Pseudomonadati</taxon>
        <taxon>Pseudomonadota</taxon>
        <taxon>Alphaproteobacteria</taxon>
        <taxon>Parvularculales</taxon>
        <taxon>Parvularculaceae</taxon>
        <taxon>Parvularcula</taxon>
    </lineage>
</organism>
<dbReference type="InParanoid" id="A0A371RLZ7"/>
<gene>
    <name evidence="2" type="ORF">DX908_13490</name>
</gene>
<evidence type="ECO:0000313" key="3">
    <source>
        <dbReference type="Proteomes" id="UP000264589"/>
    </source>
</evidence>
<dbReference type="Gene3D" id="6.10.250.2410">
    <property type="match status" value="1"/>
</dbReference>
<dbReference type="AlphaFoldDB" id="A0A371RLZ7"/>
<dbReference type="Pfam" id="PF02616">
    <property type="entry name" value="SMC_ScpA"/>
    <property type="match status" value="1"/>
</dbReference>
<dbReference type="InterPro" id="IPR003768">
    <property type="entry name" value="ScpA"/>
</dbReference>
<dbReference type="PANTHER" id="PTHR33969">
    <property type="entry name" value="SEGREGATION AND CONDENSATION PROTEIN A"/>
    <property type="match status" value="1"/>
</dbReference>
<dbReference type="OrthoDB" id="9793741at2"/>
<comment type="caution">
    <text evidence="2">The sequence shown here is derived from an EMBL/GenBank/DDBJ whole genome shotgun (WGS) entry which is preliminary data.</text>
</comment>
<name>A0A371RLZ7_9PROT</name>
<keyword evidence="3" id="KW-1185">Reference proteome</keyword>
<evidence type="ECO:0000313" key="2">
    <source>
        <dbReference type="EMBL" id="RFB06480.1"/>
    </source>
</evidence>
<protein>
    <recommendedName>
        <fullName evidence="1">Segregation and condensation protein A</fullName>
    </recommendedName>
</protein>
<dbReference type="PANTHER" id="PTHR33969:SF2">
    <property type="entry name" value="SEGREGATION AND CONDENSATION PROTEIN A"/>
    <property type="match status" value="1"/>
</dbReference>
<dbReference type="Proteomes" id="UP000264589">
    <property type="component" value="Unassembled WGS sequence"/>
</dbReference>
<accession>A0A371RLZ7</accession>